<sequence>MGKLKKIIVGSVTIATFLSPIAAIEVYNNEEKKTKVDIYGSIRAYVGMGSNSYVGDVKGIFGLQTNSRFGISVKYGNLTSTIEFGAQEPSLFGKGNEQIDALGLRQIWGAYSFGKAGTLLVGKKDSPSVGKGFSSDIFDNDNGATGFGSIRNSNRVMQVEYSVAGTQIALVQDELPFVREKYSSIPRLALAYSLKKDTFEMKVGGSYKFIQPGDTGTANRFSGAGNAFHVFLGAKANLLDKKLFLSGIVHTGINADIYGEQRTNVNTGGFTFAHTRLDNQINTLAIDNQIFRSGALIELGYKISSDVMAILAVGYQATTFSKISHVAIHGYSVMGQVPIKIQKRFIITPQVSWYQTTATSQDTSILVGDGLMAFVQLRYDF</sequence>
<gene>
    <name evidence="1" type="ORF">CQA53_02860</name>
</gene>
<organism evidence="1 2">
    <name type="scientific">Helicobacter didelphidarum</name>
    <dbReference type="NCBI Taxonomy" id="2040648"/>
    <lineage>
        <taxon>Bacteria</taxon>
        <taxon>Pseudomonadati</taxon>
        <taxon>Campylobacterota</taxon>
        <taxon>Epsilonproteobacteria</taxon>
        <taxon>Campylobacterales</taxon>
        <taxon>Helicobacteraceae</taxon>
        <taxon>Helicobacter</taxon>
    </lineage>
</organism>
<proteinExistence type="predicted"/>
<evidence type="ECO:0000313" key="2">
    <source>
        <dbReference type="Proteomes" id="UP000256379"/>
    </source>
</evidence>
<dbReference type="SUPFAM" id="SSF56935">
    <property type="entry name" value="Porins"/>
    <property type="match status" value="1"/>
</dbReference>
<evidence type="ECO:0000313" key="1">
    <source>
        <dbReference type="EMBL" id="RDU66728.1"/>
    </source>
</evidence>
<dbReference type="InterPro" id="IPR023614">
    <property type="entry name" value="Porin_dom_sf"/>
</dbReference>
<dbReference type="Proteomes" id="UP000256379">
    <property type="component" value="Unassembled WGS sequence"/>
</dbReference>
<dbReference type="Gene3D" id="2.40.160.10">
    <property type="entry name" value="Porin"/>
    <property type="match status" value="1"/>
</dbReference>
<dbReference type="AlphaFoldDB" id="A0A3D8IN81"/>
<evidence type="ECO:0008006" key="3">
    <source>
        <dbReference type="Google" id="ProtNLM"/>
    </source>
</evidence>
<dbReference type="RefSeq" id="WP_115542514.1">
    <property type="nucleotide sequence ID" value="NZ_NXLQ01000003.1"/>
</dbReference>
<keyword evidence="2" id="KW-1185">Reference proteome</keyword>
<comment type="caution">
    <text evidence="1">The sequence shown here is derived from an EMBL/GenBank/DDBJ whole genome shotgun (WGS) entry which is preliminary data.</text>
</comment>
<name>A0A3D8IN81_9HELI</name>
<protein>
    <recommendedName>
        <fullName evidence="3">Porin</fullName>
    </recommendedName>
</protein>
<dbReference type="EMBL" id="NXLQ01000003">
    <property type="protein sequence ID" value="RDU66728.1"/>
    <property type="molecule type" value="Genomic_DNA"/>
</dbReference>
<accession>A0A3D8IN81</accession>
<reference evidence="1 2" key="1">
    <citation type="submission" date="2018-04" db="EMBL/GenBank/DDBJ databases">
        <title>Novel Campyloabacter and Helicobacter Species and Strains.</title>
        <authorList>
            <person name="Mannion A.J."/>
            <person name="Shen Z."/>
            <person name="Fox J.G."/>
        </authorList>
    </citation>
    <scope>NUCLEOTIDE SEQUENCE [LARGE SCALE GENOMIC DNA]</scope>
    <source>
        <strain evidence="1 2">MIT 17-337</strain>
    </source>
</reference>
<dbReference type="OrthoDB" id="5319593at2"/>